<evidence type="ECO:0000256" key="4">
    <source>
        <dbReference type="ARBA" id="ARBA00022691"/>
    </source>
</evidence>
<proteinExistence type="inferred from homology"/>
<evidence type="ECO:0000256" key="8">
    <source>
        <dbReference type="ARBA" id="ARBA00051897"/>
    </source>
</evidence>
<dbReference type="PROSITE" id="PS51626">
    <property type="entry name" value="SAM_MT_TRM1"/>
    <property type="match status" value="1"/>
</dbReference>
<dbReference type="EMBL" id="JAPWTJ010000155">
    <property type="protein sequence ID" value="KAJ8981890.1"/>
    <property type="molecule type" value="Genomic_DNA"/>
</dbReference>
<evidence type="ECO:0000256" key="3">
    <source>
        <dbReference type="ARBA" id="ARBA00022679"/>
    </source>
</evidence>
<dbReference type="NCBIfam" id="TIGR00308">
    <property type="entry name" value="TRM1"/>
    <property type="match status" value="1"/>
</dbReference>
<sequence length="459" mass="51908">MFLNLQKLQEYAQSSMEVKNINNSNEPQLITEGSAKITTSGKVFYNPVQEFNRDLSISIITTFSKRYTKENLIKSNKKSTKNYENISSTDTSIQDNGITILEALSATVYVMQRKYPVLKKIVANDISQTAVRDIKNNIVDNNVEDIVEASHCDATMLMYQHRREKQFDVIDLDPYGCPSIFLDSSVQAIKEGGLLLVTATDMAVLAGNSPETCYSKYGSIPLRIKSCHEMALRILLQCIEAHANRYGRYIVPLISLSADFYIRVFVRIFSGAHKCKFTTSKLSYVYHCTGCDTFTLQPLGILKTKEKQQNVVKFSIPTGPPASQKCVHCGHPHHIGGPIWTAPLHHPDFVVDVLNTASENLATFRRIQGVLSVIKEELMDTPLYYTLEKLCGTIHVETPPMLIIRSAILNAGYRVSFTHMNRTSIKTDAPSNVIWDIMRCWEKKTSCFKKKTYRRHPCI</sequence>
<comment type="caution">
    <text evidence="10">The sequence shown here is derived from an EMBL/GenBank/DDBJ whole genome shotgun (WGS) entry which is preliminary data.</text>
</comment>
<reference evidence="10" key="1">
    <citation type="journal article" date="2023" name="Insect Mol. Biol.">
        <title>Genome sequencing provides insights into the evolution of gene families encoding plant cell wall-degrading enzymes in longhorned beetles.</title>
        <authorList>
            <person name="Shin N.R."/>
            <person name="Okamura Y."/>
            <person name="Kirsch R."/>
            <person name="Pauchet Y."/>
        </authorList>
    </citation>
    <scope>NUCLEOTIDE SEQUENCE</scope>
    <source>
        <strain evidence="10">MMC_N1</strain>
    </source>
</reference>
<evidence type="ECO:0000256" key="6">
    <source>
        <dbReference type="ARBA" id="ARBA00022884"/>
    </source>
</evidence>
<evidence type="ECO:0000256" key="5">
    <source>
        <dbReference type="ARBA" id="ARBA00022694"/>
    </source>
</evidence>
<dbReference type="EC" id="2.1.1.216" evidence="7 9"/>
<evidence type="ECO:0000256" key="2">
    <source>
        <dbReference type="ARBA" id="ARBA00022603"/>
    </source>
</evidence>
<dbReference type="SUPFAM" id="SSF53335">
    <property type="entry name" value="S-adenosyl-L-methionine-dependent methyltransferases"/>
    <property type="match status" value="1"/>
</dbReference>
<dbReference type="PANTHER" id="PTHR10631:SF3">
    <property type="entry name" value="TRNA (GUANINE(26)-N(2))-DIMETHYLTRANSFERASE"/>
    <property type="match status" value="1"/>
</dbReference>
<comment type="similarity">
    <text evidence="9">Belongs to the class I-like SAM-binding methyltransferase superfamily. Trm1 family.</text>
</comment>
<keyword evidence="2 9" id="KW-0489">Methyltransferase</keyword>
<dbReference type="CDD" id="cd02440">
    <property type="entry name" value="AdoMet_MTases"/>
    <property type="match status" value="1"/>
</dbReference>
<keyword evidence="11" id="KW-1185">Reference proteome</keyword>
<organism evidence="10 11">
    <name type="scientific">Molorchus minor</name>
    <dbReference type="NCBI Taxonomy" id="1323400"/>
    <lineage>
        <taxon>Eukaryota</taxon>
        <taxon>Metazoa</taxon>
        <taxon>Ecdysozoa</taxon>
        <taxon>Arthropoda</taxon>
        <taxon>Hexapoda</taxon>
        <taxon>Insecta</taxon>
        <taxon>Pterygota</taxon>
        <taxon>Neoptera</taxon>
        <taxon>Endopterygota</taxon>
        <taxon>Coleoptera</taxon>
        <taxon>Polyphaga</taxon>
        <taxon>Cucujiformia</taxon>
        <taxon>Chrysomeloidea</taxon>
        <taxon>Cerambycidae</taxon>
        <taxon>Lamiinae</taxon>
        <taxon>Monochamini</taxon>
        <taxon>Molorchus</taxon>
    </lineage>
</organism>
<dbReference type="Proteomes" id="UP001162164">
    <property type="component" value="Unassembled WGS sequence"/>
</dbReference>
<evidence type="ECO:0000313" key="10">
    <source>
        <dbReference type="EMBL" id="KAJ8981890.1"/>
    </source>
</evidence>
<dbReference type="PANTHER" id="PTHR10631">
    <property type="entry name" value="N 2 ,N 2 -DIMETHYLGUANOSINE TRNA METHYLTRANSFERASE"/>
    <property type="match status" value="1"/>
</dbReference>
<evidence type="ECO:0000256" key="1">
    <source>
        <dbReference type="ARBA" id="ARBA00022555"/>
    </source>
</evidence>
<keyword evidence="6 9" id="KW-0694">RNA-binding</keyword>
<evidence type="ECO:0000256" key="9">
    <source>
        <dbReference type="PROSITE-ProRule" id="PRU00958"/>
    </source>
</evidence>
<dbReference type="Gene3D" id="3.30.56.70">
    <property type="entry name" value="N2,N2-dimethylguanosine tRNA methyltransferase, C-terminal domain"/>
    <property type="match status" value="1"/>
</dbReference>
<protein>
    <recommendedName>
        <fullName evidence="7 9">tRNA (guanine(26)-N(2))-dimethyltransferase</fullName>
        <ecNumber evidence="7 9">2.1.1.216</ecNumber>
    </recommendedName>
</protein>
<keyword evidence="5 9" id="KW-0819">tRNA processing</keyword>
<accession>A0ABQ9JX71</accession>
<name>A0ABQ9JX71_9CUCU</name>
<dbReference type="InterPro" id="IPR042296">
    <property type="entry name" value="tRNA_met_Trm1_C"/>
</dbReference>
<keyword evidence="3 9" id="KW-0808">Transferase</keyword>
<dbReference type="InterPro" id="IPR029063">
    <property type="entry name" value="SAM-dependent_MTases_sf"/>
</dbReference>
<keyword evidence="4 9" id="KW-0949">S-adenosyl-L-methionine</keyword>
<dbReference type="InterPro" id="IPR002905">
    <property type="entry name" value="Trm1"/>
</dbReference>
<evidence type="ECO:0000313" key="11">
    <source>
        <dbReference type="Proteomes" id="UP001162164"/>
    </source>
</evidence>
<evidence type="ECO:0000256" key="7">
    <source>
        <dbReference type="ARBA" id="ARBA00039099"/>
    </source>
</evidence>
<comment type="catalytic activity">
    <reaction evidence="8 9">
        <text>guanosine(26) in tRNA + 2 S-adenosyl-L-methionine = N(2)-dimethylguanosine(26) in tRNA + 2 S-adenosyl-L-homocysteine + 2 H(+)</text>
        <dbReference type="Rhea" id="RHEA:43140"/>
        <dbReference type="Rhea" id="RHEA-COMP:10359"/>
        <dbReference type="Rhea" id="RHEA-COMP:10360"/>
        <dbReference type="ChEBI" id="CHEBI:15378"/>
        <dbReference type="ChEBI" id="CHEBI:57856"/>
        <dbReference type="ChEBI" id="CHEBI:59789"/>
        <dbReference type="ChEBI" id="CHEBI:74269"/>
        <dbReference type="ChEBI" id="CHEBI:74513"/>
        <dbReference type="EC" id="2.1.1.216"/>
    </reaction>
</comment>
<dbReference type="Pfam" id="PF02005">
    <property type="entry name" value="TRM"/>
    <property type="match status" value="1"/>
</dbReference>
<keyword evidence="1 9" id="KW-0820">tRNA-binding</keyword>
<dbReference type="Gene3D" id="3.40.50.150">
    <property type="entry name" value="Vaccinia Virus protein VP39"/>
    <property type="match status" value="1"/>
</dbReference>
<gene>
    <name evidence="10" type="ORF">NQ317_007282</name>
</gene>